<comment type="similarity">
    <text evidence="1">Belongs to the heat shock protein 90 family.</text>
</comment>
<dbReference type="Gene3D" id="3.40.50.1460">
    <property type="match status" value="1"/>
</dbReference>
<name>A0ABT9LL80_STRGD</name>
<evidence type="ECO:0000313" key="7">
    <source>
        <dbReference type="EMBL" id="MDP9684187.1"/>
    </source>
</evidence>
<dbReference type="PRINTS" id="PR00775">
    <property type="entry name" value="HEATSHOCK90"/>
</dbReference>
<dbReference type="Gene3D" id="3.30.565.10">
    <property type="entry name" value="Histidine kinase-like ATPase, C-terminal domain"/>
    <property type="match status" value="1"/>
</dbReference>
<dbReference type="Pfam" id="PF24410">
    <property type="entry name" value="wHTH-HSP90_Na-assoc"/>
    <property type="match status" value="2"/>
</dbReference>
<evidence type="ECO:0000259" key="6">
    <source>
        <dbReference type="Pfam" id="PF24410"/>
    </source>
</evidence>
<dbReference type="EMBL" id="JAURUD010000001">
    <property type="protein sequence ID" value="MDP9684187.1"/>
    <property type="molecule type" value="Genomic_DNA"/>
</dbReference>
<evidence type="ECO:0000256" key="2">
    <source>
        <dbReference type="ARBA" id="ARBA00022741"/>
    </source>
</evidence>
<dbReference type="InterPro" id="IPR036890">
    <property type="entry name" value="HATPase_C_sf"/>
</dbReference>
<feature type="domain" description="wHTH-Hsp90 Na associated" evidence="6">
    <location>
        <begin position="1441"/>
        <end position="1490"/>
    </location>
</feature>
<feature type="domain" description="iHD-CE" evidence="5">
    <location>
        <begin position="288"/>
        <end position="644"/>
    </location>
</feature>
<keyword evidence="8" id="KW-1185">Reference proteome</keyword>
<organism evidence="7 8">
    <name type="scientific">Streptomyces griseoviridis</name>
    <dbReference type="NCBI Taxonomy" id="45398"/>
    <lineage>
        <taxon>Bacteria</taxon>
        <taxon>Bacillati</taxon>
        <taxon>Actinomycetota</taxon>
        <taxon>Actinomycetes</taxon>
        <taxon>Kitasatosporales</taxon>
        <taxon>Streptomycetaceae</taxon>
        <taxon>Streptomyces</taxon>
    </lineage>
</organism>
<gene>
    <name evidence="7" type="ORF">J2S47_004689</name>
</gene>
<sequence>MRTDPGAPDGRDRRFRALLVGVDGYVDPAFRSMPFITTELRVLAETLENAGYQEAAVLEAGDLHGQAIEDEIERFVRKAAPGDHLLLLLSGHGFHTDGSDYLVTGPARYDSLRFRDHCLRIEFGSFLMNSDAAQLVVAVDACRDPFETFTKSVGDTLSYGKGSTGYEDTDDPGRPRYAHVYACARYGTAGYGREPGPAAGERTGAGEDPDGFSYFTRALTELAGDRTAPGALAALEPVLDDRLRAIAAGDRGHSDQCVQVTYATGEDGLLLFPCHDSRTGRPVGEHPWQKAALDHEAWLRVRAGNLTEEEKGRAVAQVRDGVARLVGLWGHETDTSDAWLAAHGDIWRPSGCEQRMGLCVGTVLRGAPALSLTEAALLVLGPYLYTAFGTRLAHLAGPLRPWTLADGPPAEESCGFATRGAFERYGNGHLALQDRERRARERGDEDGARAVAWWLARQWLLRLPGTRDAVRRSGLAGLENLPGGPEFEPELVRQVLSPARLGRLAGLIGLDLERAGTEEPDTVAAQLAAEHTVDWDRVGTLLTVAHHMAVDPVLLPPLVAEHLGISKPVDGAAFRETLRRLAWQPDGARRVLSAECPHQAVELALREHTETLDRTVRAVLARSDDARPAVRGIPAGFGSGKVVPGLRPDGRPLYEAADVRFRLDGDRVRDLLMGEQLYRDRTLALRELYQNALDACRYRRARTELWNRRNPGERDDWKGEIVFTQGRENGRPYIECHDNGIGMGHHELRRLFAFAGSRFVEQREFLDEWAQWDAEGIAFHPNSRFGVGVLSYFMLADEIRVTTTRLGRDLRAGERLTVHIDGPGALFSVRSDRSALRAGTRVRLYLRDSEDTVSCGEVLRRTLWVSEFAVRVEEEGEEGLSWAPGELSPYVRSGRPSEEPQRMRGEPVPAQYAGDGVWWLSGQGAVLADGLWAGVPRFGCVVDLTGEHAPRLSLDRTTILDDHEEYLTGLLTEKIPVLFAEGGRVLSLEWLDALTVGEWVGPNRALRRTEPTAVRQGLLADRIADQAVARGHRFSFRTDEGADVSVDTAAVGCCPADRWLVERFGKPARPHVVTTEYSAFTEWRARVWAAADPGCGVLPRSDAFRDARPTDDQILQSVDAGDAGVPLGMLLGAAHETGLPLAYVSERLRLMGVRTPDRTILERLREAERRDPGVPDLLRKVLSRDRDGVGPWLGPQDEVSVDHLRLGGGDPRALARLVRTLGFRVPDDDEFDRPRRTGDAWPPRPEDLPRLVLREGLEYDGADLARDRPVPLAHLVIAAKAFPGQADRIAATLVAAGHRLPEGAVPEHADGTDLALLAWEHDGRPPRYPVSDAAVPLYRLLAVARRREIGPETLVERARMLGLRPPELPPPAERELYTRLAEDLATRIAGGLGPLVPVHVLLDIAWEYGMSDHETARRLRLLGADVHRLEDHPARPENYSDLILMSQDLDGTDPWLDPAHQVPWHHVLRAEVERKTPQTEVIERLTRHGYDVAPEPPPGDWMRGDDRELIRAVGNHREPHGAGTGVPLTTVLHTAHTLRRTPTDIARRLRQLGHTLPGDLEFTDPATR</sequence>
<keyword evidence="3" id="KW-0067">ATP-binding</keyword>
<dbReference type="InterPro" id="IPR020575">
    <property type="entry name" value="Hsp90_N"/>
</dbReference>
<dbReference type="InterPro" id="IPR001404">
    <property type="entry name" value="Hsp90_fam"/>
</dbReference>
<proteinExistence type="inferred from homology"/>
<evidence type="ECO:0000256" key="3">
    <source>
        <dbReference type="ARBA" id="ARBA00022840"/>
    </source>
</evidence>
<dbReference type="Pfam" id="PF24401">
    <property type="entry name" value="iHD-CE"/>
    <property type="match status" value="1"/>
</dbReference>
<accession>A0ABT9LL80</accession>
<dbReference type="SUPFAM" id="SSF55874">
    <property type="entry name" value="ATPase domain of HSP90 chaperone/DNA topoisomerase II/histidine kinase"/>
    <property type="match status" value="1"/>
</dbReference>
<feature type="domain" description="wHTH-Hsp90 Na associated" evidence="6">
    <location>
        <begin position="1505"/>
        <end position="1554"/>
    </location>
</feature>
<reference evidence="7 8" key="1">
    <citation type="submission" date="2023-07" db="EMBL/GenBank/DDBJ databases">
        <title>Sequencing the genomes of 1000 actinobacteria strains.</title>
        <authorList>
            <person name="Klenk H.-P."/>
        </authorList>
    </citation>
    <scope>NUCLEOTIDE SEQUENCE [LARGE SCALE GENOMIC DNA]</scope>
    <source>
        <strain evidence="7 8">DSM 40229</strain>
    </source>
</reference>
<keyword evidence="4" id="KW-0143">Chaperone</keyword>
<dbReference type="Proteomes" id="UP001231675">
    <property type="component" value="Unassembled WGS sequence"/>
</dbReference>
<dbReference type="InterPro" id="IPR056506">
    <property type="entry name" value="iHD-CE"/>
</dbReference>
<evidence type="ECO:0000256" key="4">
    <source>
        <dbReference type="ARBA" id="ARBA00023186"/>
    </source>
</evidence>
<evidence type="ECO:0008006" key="9">
    <source>
        <dbReference type="Google" id="ProtNLM"/>
    </source>
</evidence>
<evidence type="ECO:0000313" key="8">
    <source>
        <dbReference type="Proteomes" id="UP001231675"/>
    </source>
</evidence>
<evidence type="ECO:0000259" key="5">
    <source>
        <dbReference type="Pfam" id="PF24401"/>
    </source>
</evidence>
<dbReference type="PANTHER" id="PTHR11528">
    <property type="entry name" value="HEAT SHOCK PROTEIN 90 FAMILY MEMBER"/>
    <property type="match status" value="1"/>
</dbReference>
<keyword evidence="2" id="KW-0547">Nucleotide-binding</keyword>
<evidence type="ECO:0000256" key="1">
    <source>
        <dbReference type="ARBA" id="ARBA00008239"/>
    </source>
</evidence>
<protein>
    <recommendedName>
        <fullName evidence="9">Peptidase C14 caspase catalytic subunit p20</fullName>
    </recommendedName>
</protein>
<comment type="caution">
    <text evidence="7">The sequence shown here is derived from an EMBL/GenBank/DDBJ whole genome shotgun (WGS) entry which is preliminary data.</text>
</comment>
<dbReference type="InterPro" id="IPR056507">
    <property type="entry name" value="wHTH-HSP90_Na-assoc"/>
</dbReference>